<dbReference type="Proteomes" id="UP000694844">
    <property type="component" value="Chromosome 1"/>
</dbReference>
<dbReference type="AlphaFoldDB" id="A0A8B8CKP2"/>
<dbReference type="InterPro" id="IPR016187">
    <property type="entry name" value="CTDL_fold"/>
</dbReference>
<evidence type="ECO:0000313" key="5">
    <source>
        <dbReference type="RefSeq" id="XP_022316418.1"/>
    </source>
</evidence>
<dbReference type="InterPro" id="IPR003609">
    <property type="entry name" value="Pan_app"/>
</dbReference>
<dbReference type="Gene3D" id="3.10.100.10">
    <property type="entry name" value="Mannose-Binding Protein A, subunit A"/>
    <property type="match status" value="1"/>
</dbReference>
<dbReference type="Pfam" id="PF00024">
    <property type="entry name" value="PAN_1"/>
    <property type="match status" value="1"/>
</dbReference>
<dbReference type="InterPro" id="IPR016186">
    <property type="entry name" value="C-type_lectin-like/link_sf"/>
</dbReference>
<feature type="chain" id="PRO_5034417994" evidence="1">
    <location>
        <begin position="16"/>
        <end position="220"/>
    </location>
</feature>
<gene>
    <name evidence="5" type="primary">LOC111120060</name>
</gene>
<reference evidence="5" key="2">
    <citation type="submission" date="2025-08" db="UniProtKB">
        <authorList>
            <consortium name="RefSeq"/>
        </authorList>
    </citation>
    <scope>IDENTIFICATION</scope>
    <source>
        <tissue evidence="5">Whole sample</tissue>
    </source>
</reference>
<evidence type="ECO:0000259" key="2">
    <source>
        <dbReference type="PROSITE" id="PS50041"/>
    </source>
</evidence>
<keyword evidence="1" id="KW-0732">Signal</keyword>
<name>A0A8B8CKP2_CRAVI</name>
<dbReference type="GeneID" id="111120060"/>
<sequence>MLLWLYFFFIKECFGSHNWKIVPRLLGSGIGEAASRSFLDYTASSCAMQCQISPSCQLFRFNAHSSVCDLYDGRGYKRVSNVQGNQFYQRMPDDCVSGRDEWFPEFQACILISKELYSYEGAKTRCESEGKVMMGAEDYQKVLHLMDLINTQYIHVYSRYTGSNTYQWYDGTPVSASLWCPYQPMDDSGCLGVDLALMNWCPAGGLDDIICTDFRQFFCV</sequence>
<feature type="signal peptide" evidence="1">
    <location>
        <begin position="1"/>
        <end position="15"/>
    </location>
</feature>
<dbReference type="PROSITE" id="PS50041">
    <property type="entry name" value="C_TYPE_LECTIN_2"/>
    <property type="match status" value="1"/>
</dbReference>
<dbReference type="SUPFAM" id="SSF56436">
    <property type="entry name" value="C-type lectin-like"/>
    <property type="match status" value="1"/>
</dbReference>
<dbReference type="InterPro" id="IPR001304">
    <property type="entry name" value="C-type_lectin-like"/>
</dbReference>
<reference evidence="4" key="1">
    <citation type="submission" date="2024-06" db="UniProtKB">
        <authorList>
            <consortium name="RefSeq"/>
        </authorList>
    </citation>
    <scope>NUCLEOTIDE SEQUENCE [LARGE SCALE GENOMIC DNA]</scope>
</reference>
<dbReference type="KEGG" id="cvn:111120060"/>
<proteinExistence type="predicted"/>
<dbReference type="CDD" id="cd00037">
    <property type="entry name" value="CLECT"/>
    <property type="match status" value="1"/>
</dbReference>
<keyword evidence="4" id="KW-1185">Reference proteome</keyword>
<dbReference type="OrthoDB" id="6134166at2759"/>
<feature type="domain" description="C-type lectin" evidence="2">
    <location>
        <begin position="109"/>
        <end position="220"/>
    </location>
</feature>
<dbReference type="RefSeq" id="XP_022316418.1">
    <property type="nucleotide sequence ID" value="XM_022460710.1"/>
</dbReference>
<accession>A0A8B8CKP2</accession>
<evidence type="ECO:0000259" key="3">
    <source>
        <dbReference type="PROSITE" id="PS50948"/>
    </source>
</evidence>
<organism evidence="4 5">
    <name type="scientific">Crassostrea virginica</name>
    <name type="common">Eastern oyster</name>
    <dbReference type="NCBI Taxonomy" id="6565"/>
    <lineage>
        <taxon>Eukaryota</taxon>
        <taxon>Metazoa</taxon>
        <taxon>Spiralia</taxon>
        <taxon>Lophotrochozoa</taxon>
        <taxon>Mollusca</taxon>
        <taxon>Bivalvia</taxon>
        <taxon>Autobranchia</taxon>
        <taxon>Pteriomorphia</taxon>
        <taxon>Ostreida</taxon>
        <taxon>Ostreoidea</taxon>
        <taxon>Ostreidae</taxon>
        <taxon>Crassostrea</taxon>
    </lineage>
</organism>
<protein>
    <submittedName>
        <fullName evidence="5">Uncharacterized protein LOC111120060</fullName>
    </submittedName>
</protein>
<dbReference type="Gene3D" id="3.50.4.10">
    <property type="entry name" value="Hepatocyte Growth Factor"/>
    <property type="match status" value="1"/>
</dbReference>
<dbReference type="PROSITE" id="PS50948">
    <property type="entry name" value="PAN"/>
    <property type="match status" value="1"/>
</dbReference>
<feature type="domain" description="Apple" evidence="3">
    <location>
        <begin position="13"/>
        <end position="95"/>
    </location>
</feature>
<evidence type="ECO:0000313" key="4">
    <source>
        <dbReference type="Proteomes" id="UP000694844"/>
    </source>
</evidence>
<evidence type="ECO:0000256" key="1">
    <source>
        <dbReference type="SAM" id="SignalP"/>
    </source>
</evidence>